<reference evidence="1 2" key="1">
    <citation type="submission" date="2020-04" db="EMBL/GenBank/DDBJ databases">
        <title>Genome sequencing of novel species.</title>
        <authorList>
            <person name="Heo J."/>
            <person name="Kim S.-J."/>
            <person name="Kim J.-S."/>
            <person name="Hong S.-B."/>
            <person name="Kwon S.-W."/>
        </authorList>
    </citation>
    <scope>NUCLEOTIDE SEQUENCE [LARGE SCALE GENOMIC DNA]</scope>
    <source>
        <strain evidence="1 2">GN2-R2</strain>
    </source>
</reference>
<proteinExistence type="predicted"/>
<sequence>METLGEIARALGHAASGLAVWRDCFAHGKPAQMGLPLRQDPWSGLARAASWRYTKQGHPFFISELGMPSEKSSHCFVQFKYYQGCSAAGRNRPLLARIALAVGNKMDYAVDVGSLFRELNWDECQLVLALMSFRSNTAICWRDDELRVLADWAEEENESPTPR</sequence>
<name>A0A7Z2ZVV0_9BURK</name>
<evidence type="ECO:0000313" key="1">
    <source>
        <dbReference type="EMBL" id="QJE02502.1"/>
    </source>
</evidence>
<dbReference type="KEGG" id="mfy:HH212_22825"/>
<gene>
    <name evidence="1" type="ORF">HH212_22825</name>
</gene>
<keyword evidence="2" id="KW-1185">Reference proteome</keyword>
<dbReference type="RefSeq" id="WP_170204586.1">
    <property type="nucleotide sequence ID" value="NZ_CP051685.1"/>
</dbReference>
<organism evidence="1 2">
    <name type="scientific">Massilia forsythiae</name>
    <dbReference type="NCBI Taxonomy" id="2728020"/>
    <lineage>
        <taxon>Bacteria</taxon>
        <taxon>Pseudomonadati</taxon>
        <taxon>Pseudomonadota</taxon>
        <taxon>Betaproteobacteria</taxon>
        <taxon>Burkholderiales</taxon>
        <taxon>Oxalobacteraceae</taxon>
        <taxon>Telluria group</taxon>
        <taxon>Massilia</taxon>
    </lineage>
</organism>
<protein>
    <submittedName>
        <fullName evidence="1">Uncharacterized protein</fullName>
    </submittedName>
</protein>
<dbReference type="Proteomes" id="UP000502415">
    <property type="component" value="Chromosome"/>
</dbReference>
<dbReference type="AlphaFoldDB" id="A0A7Z2ZVV0"/>
<dbReference type="EMBL" id="CP051685">
    <property type="protein sequence ID" value="QJE02502.1"/>
    <property type="molecule type" value="Genomic_DNA"/>
</dbReference>
<evidence type="ECO:0000313" key="2">
    <source>
        <dbReference type="Proteomes" id="UP000502415"/>
    </source>
</evidence>
<accession>A0A7Z2ZVV0</accession>